<evidence type="ECO:0000313" key="1">
    <source>
        <dbReference type="EMBL" id="CAB4899336.1"/>
    </source>
</evidence>
<name>A0A6J7FVH1_9ZZZZ</name>
<dbReference type="InterPro" id="IPR021408">
    <property type="entry name" value="DUF3046"/>
</dbReference>
<dbReference type="AlphaFoldDB" id="A0A6J7FVH1"/>
<organism evidence="1">
    <name type="scientific">freshwater metagenome</name>
    <dbReference type="NCBI Taxonomy" id="449393"/>
    <lineage>
        <taxon>unclassified sequences</taxon>
        <taxon>metagenomes</taxon>
        <taxon>ecological metagenomes</taxon>
    </lineage>
</organism>
<dbReference type="Pfam" id="PF11248">
    <property type="entry name" value="DUF3046"/>
    <property type="match status" value="1"/>
</dbReference>
<reference evidence="1" key="1">
    <citation type="submission" date="2020-05" db="EMBL/GenBank/DDBJ databases">
        <authorList>
            <person name="Chiriac C."/>
            <person name="Salcher M."/>
            <person name="Ghai R."/>
            <person name="Kavagutti S V."/>
        </authorList>
    </citation>
    <scope>NUCLEOTIDE SEQUENCE</scope>
</reference>
<accession>A0A6J7FVH1</accession>
<sequence>MRLTDFWERMDEVFGSVYAASWAHDFVLPPFGCTVMQAIARGEETRDIWRAVCASAEVPSILR</sequence>
<dbReference type="EMBL" id="CAFBMC010000040">
    <property type="protein sequence ID" value="CAB4899336.1"/>
    <property type="molecule type" value="Genomic_DNA"/>
</dbReference>
<gene>
    <name evidence="1" type="ORF">UFOPK3495_00872</name>
    <name evidence="2" type="ORF">UFOPK4237_00892</name>
</gene>
<protein>
    <submittedName>
        <fullName evidence="1">Unannotated protein</fullName>
    </submittedName>
</protein>
<proteinExistence type="predicted"/>
<evidence type="ECO:0000313" key="2">
    <source>
        <dbReference type="EMBL" id="CAB5038866.1"/>
    </source>
</evidence>
<dbReference type="EMBL" id="CAFBPZ010000053">
    <property type="protein sequence ID" value="CAB5038866.1"/>
    <property type="molecule type" value="Genomic_DNA"/>
</dbReference>